<feature type="region of interest" description="Disordered" evidence="4">
    <location>
        <begin position="308"/>
        <end position="331"/>
    </location>
</feature>
<name>A0ABR7YN52_9SPHI</name>
<evidence type="ECO:0000259" key="5">
    <source>
        <dbReference type="PROSITE" id="PS01124"/>
    </source>
</evidence>
<feature type="compositionally biased region" description="Acidic residues" evidence="4">
    <location>
        <begin position="319"/>
        <end position="331"/>
    </location>
</feature>
<organism evidence="6 7">
    <name type="scientific">Sphingobacterium micropteri</name>
    <dbReference type="NCBI Taxonomy" id="2763501"/>
    <lineage>
        <taxon>Bacteria</taxon>
        <taxon>Pseudomonadati</taxon>
        <taxon>Bacteroidota</taxon>
        <taxon>Sphingobacteriia</taxon>
        <taxon>Sphingobacteriales</taxon>
        <taxon>Sphingobacteriaceae</taxon>
        <taxon>Sphingobacterium</taxon>
    </lineage>
</organism>
<dbReference type="PANTHER" id="PTHR43280:SF2">
    <property type="entry name" value="HTH-TYPE TRANSCRIPTIONAL REGULATOR EXSA"/>
    <property type="match status" value="1"/>
</dbReference>
<dbReference type="PROSITE" id="PS00041">
    <property type="entry name" value="HTH_ARAC_FAMILY_1"/>
    <property type="match status" value="1"/>
</dbReference>
<comment type="caution">
    <text evidence="6">The sequence shown here is derived from an EMBL/GenBank/DDBJ whole genome shotgun (WGS) entry which is preliminary data.</text>
</comment>
<proteinExistence type="predicted"/>
<protein>
    <submittedName>
        <fullName evidence="6">Helix-turn-helix transcriptional regulator</fullName>
    </submittedName>
</protein>
<dbReference type="Gene3D" id="1.10.10.60">
    <property type="entry name" value="Homeodomain-like"/>
    <property type="match status" value="1"/>
</dbReference>
<dbReference type="RefSeq" id="WP_190993725.1">
    <property type="nucleotide sequence ID" value="NZ_JACOIK010000005.1"/>
</dbReference>
<accession>A0ABR7YN52</accession>
<evidence type="ECO:0000256" key="4">
    <source>
        <dbReference type="SAM" id="MobiDB-lite"/>
    </source>
</evidence>
<evidence type="ECO:0000256" key="3">
    <source>
        <dbReference type="ARBA" id="ARBA00023163"/>
    </source>
</evidence>
<dbReference type="InterPro" id="IPR018062">
    <property type="entry name" value="HTH_AraC-typ_CS"/>
</dbReference>
<dbReference type="Pfam" id="PF12833">
    <property type="entry name" value="HTH_18"/>
    <property type="match status" value="1"/>
</dbReference>
<gene>
    <name evidence="6" type="ORF">H8B06_07775</name>
</gene>
<dbReference type="SMART" id="SM00342">
    <property type="entry name" value="HTH_ARAC"/>
    <property type="match status" value="1"/>
</dbReference>
<feature type="domain" description="HTH araC/xylS-type" evidence="5">
    <location>
        <begin position="215"/>
        <end position="313"/>
    </location>
</feature>
<keyword evidence="1" id="KW-0805">Transcription regulation</keyword>
<keyword evidence="2" id="KW-0238">DNA-binding</keyword>
<evidence type="ECO:0000256" key="1">
    <source>
        <dbReference type="ARBA" id="ARBA00023015"/>
    </source>
</evidence>
<evidence type="ECO:0000313" key="7">
    <source>
        <dbReference type="Proteomes" id="UP000602759"/>
    </source>
</evidence>
<dbReference type="PROSITE" id="PS01124">
    <property type="entry name" value="HTH_ARAC_FAMILY_2"/>
    <property type="match status" value="1"/>
</dbReference>
<dbReference type="InterPro" id="IPR018060">
    <property type="entry name" value="HTH_AraC"/>
</dbReference>
<dbReference type="EMBL" id="JACOIK010000005">
    <property type="protein sequence ID" value="MBD1432717.1"/>
    <property type="molecule type" value="Genomic_DNA"/>
</dbReference>
<keyword evidence="3" id="KW-0804">Transcription</keyword>
<dbReference type="InterPro" id="IPR009057">
    <property type="entry name" value="Homeodomain-like_sf"/>
</dbReference>
<dbReference type="PANTHER" id="PTHR43280">
    <property type="entry name" value="ARAC-FAMILY TRANSCRIPTIONAL REGULATOR"/>
    <property type="match status" value="1"/>
</dbReference>
<dbReference type="SUPFAM" id="SSF46689">
    <property type="entry name" value="Homeodomain-like"/>
    <property type="match status" value="1"/>
</dbReference>
<evidence type="ECO:0000256" key="2">
    <source>
        <dbReference type="ARBA" id="ARBA00023125"/>
    </source>
</evidence>
<keyword evidence="7" id="KW-1185">Reference proteome</keyword>
<reference evidence="6 7" key="1">
    <citation type="submission" date="2020-08" db="EMBL/GenBank/DDBJ databases">
        <title>Sphingobacterium sp. DN00404 isolated from aquaculture water.</title>
        <authorList>
            <person name="Zhang M."/>
        </authorList>
    </citation>
    <scope>NUCLEOTIDE SEQUENCE [LARGE SCALE GENOMIC DNA]</scope>
    <source>
        <strain evidence="6 7">DN00404</strain>
    </source>
</reference>
<sequence>MLINYNVSSFIPNQDANVKHPLPRGRYFTFLHEADTQVCTKEQYIAYRKIGRLFFAEIKCVIDQDKQVVLNNTLPTFWMVFQLMGTSSVATATKSALDTQQYHGFFRENNDTPYVLKTGKVWLILIGMQIDNKAGFDQEWPTLASKIDESFYLLPPLKIAFRNRKILESIQRIKNVPFSLDYKLQNQVVQLMETYHGDLREHAKSIQPEDISLFHRAKDYIVAHYRDEDININRIAQELLTSDRTLYRIFKENGLTINKAIQTIRIYKGREMLRETNASVDMIAFHLQFSTAKYFIKQYVKYFGHTPATERKLHPPPAEPDDEDDDPHESN</sequence>
<dbReference type="Proteomes" id="UP000602759">
    <property type="component" value="Unassembled WGS sequence"/>
</dbReference>
<evidence type="ECO:0000313" key="6">
    <source>
        <dbReference type="EMBL" id="MBD1432717.1"/>
    </source>
</evidence>